<dbReference type="GO" id="GO:0016616">
    <property type="term" value="F:oxidoreductase activity, acting on the CH-OH group of donors, NAD or NADP as acceptor"/>
    <property type="evidence" value="ECO:0007669"/>
    <property type="project" value="TreeGrafter"/>
</dbReference>
<reference evidence="4 5" key="1">
    <citation type="submission" date="2016-05" db="EMBL/GenBank/DDBJ databases">
        <title>Comparative analysis of secretome profiles of manganese(II)-oxidizing ascomycete fungi.</title>
        <authorList>
            <consortium name="DOE Joint Genome Institute"/>
            <person name="Zeiner C.A."/>
            <person name="Purvine S.O."/>
            <person name="Zink E.M."/>
            <person name="Wu S."/>
            <person name="Pasa-Tolic L."/>
            <person name="Chaput D.L."/>
            <person name="Haridas S."/>
            <person name="Grigoriev I.V."/>
            <person name="Santelli C.M."/>
            <person name="Hansel C.M."/>
        </authorList>
    </citation>
    <scope>NUCLEOTIDE SEQUENCE [LARGE SCALE GENOMIC DNA]</scope>
    <source>
        <strain evidence="4 5">SRC1lrK2f</strain>
    </source>
</reference>
<accession>A0A177DIW2</accession>
<proteinExistence type="inferred from homology"/>
<gene>
    <name evidence="4" type="ORF">CC77DRAFT_965786</name>
</gene>
<dbReference type="KEGG" id="aalt:CC77DRAFT_965786"/>
<dbReference type="Pfam" id="PF01370">
    <property type="entry name" value="Epimerase"/>
    <property type="match status" value="1"/>
</dbReference>
<dbReference type="VEuPathDB" id="FungiDB:CC77DRAFT_965786"/>
<dbReference type="OMA" id="EAWKMHD"/>
<keyword evidence="5" id="KW-1185">Reference proteome</keyword>
<name>A0A177DIW2_ALTAL</name>
<comment type="similarity">
    <text evidence="2">Belongs to the NAD(P)-dependent epimerase/dehydratase family. Dihydroflavonol-4-reductase subfamily.</text>
</comment>
<sequence>MTQTALVTGGTGFIALYVVKLLLEHGHHVHTTVRSLANKKKCKSLLDLQTQYPDELTLFEADLLSHGSFFQAMQGCDTVYHIASPFLVPQQIKDGMKDCVEPALNGTRNVLVSVNDTESVKRVVLTSSIVAMYGDSIDIHKMENKTLSERYWNTTSTATTNPYSFSKVAAEREAWKMYEAQDRWEIVVINPGLVVGPSLSPESASGSLYMLEAMYRGENKMGVADLHYPVADVRDVAEAHVIVGEDTTTKGRFIIASDRSLSLLEMANAVRSAHKTPNVLPTRNLPKLMVYAAGPFMGLSMKWVSKNIGIGFKVDNRRSVFELKIKYRPLEDTMAGHYNEWLRNSSSH</sequence>
<dbReference type="InterPro" id="IPR001509">
    <property type="entry name" value="Epimerase_deHydtase"/>
</dbReference>
<dbReference type="Proteomes" id="UP000077248">
    <property type="component" value="Unassembled WGS sequence"/>
</dbReference>
<evidence type="ECO:0000313" key="4">
    <source>
        <dbReference type="EMBL" id="OAG18779.1"/>
    </source>
</evidence>
<feature type="domain" description="NAD-dependent epimerase/dehydratase" evidence="3">
    <location>
        <begin position="5"/>
        <end position="246"/>
    </location>
</feature>
<keyword evidence="1" id="KW-0560">Oxidoreductase</keyword>
<organism evidence="4 5">
    <name type="scientific">Alternaria alternata</name>
    <name type="common">Alternaria rot fungus</name>
    <name type="synonym">Torula alternata</name>
    <dbReference type="NCBI Taxonomy" id="5599"/>
    <lineage>
        <taxon>Eukaryota</taxon>
        <taxon>Fungi</taxon>
        <taxon>Dikarya</taxon>
        <taxon>Ascomycota</taxon>
        <taxon>Pezizomycotina</taxon>
        <taxon>Dothideomycetes</taxon>
        <taxon>Pleosporomycetidae</taxon>
        <taxon>Pleosporales</taxon>
        <taxon>Pleosporineae</taxon>
        <taxon>Pleosporaceae</taxon>
        <taxon>Alternaria</taxon>
        <taxon>Alternaria sect. Alternaria</taxon>
        <taxon>Alternaria alternata complex</taxon>
    </lineage>
</organism>
<dbReference type="SUPFAM" id="SSF51735">
    <property type="entry name" value="NAD(P)-binding Rossmann-fold domains"/>
    <property type="match status" value="1"/>
</dbReference>
<evidence type="ECO:0000259" key="3">
    <source>
        <dbReference type="Pfam" id="PF01370"/>
    </source>
</evidence>
<dbReference type="PANTHER" id="PTHR10366:SF812">
    <property type="entry name" value="VPS9 DOMAIN-CONTAINING PROTEIN"/>
    <property type="match status" value="1"/>
</dbReference>
<dbReference type="Gene3D" id="3.40.50.720">
    <property type="entry name" value="NAD(P)-binding Rossmann-like Domain"/>
    <property type="match status" value="1"/>
</dbReference>
<dbReference type="PANTHER" id="PTHR10366">
    <property type="entry name" value="NAD DEPENDENT EPIMERASE/DEHYDRATASE"/>
    <property type="match status" value="1"/>
</dbReference>
<dbReference type="FunFam" id="3.40.50.720:FF:000085">
    <property type="entry name" value="Dihydroflavonol reductase"/>
    <property type="match status" value="1"/>
</dbReference>
<evidence type="ECO:0000313" key="5">
    <source>
        <dbReference type="Proteomes" id="UP000077248"/>
    </source>
</evidence>
<dbReference type="AlphaFoldDB" id="A0A177DIW2"/>
<protein>
    <submittedName>
        <fullName evidence="4">Dihydroflavonol-4-reductase</fullName>
    </submittedName>
</protein>
<dbReference type="EMBL" id="KV441482">
    <property type="protein sequence ID" value="OAG18779.1"/>
    <property type="molecule type" value="Genomic_DNA"/>
</dbReference>
<dbReference type="InterPro" id="IPR050425">
    <property type="entry name" value="NAD(P)_dehydrat-like"/>
</dbReference>
<dbReference type="InterPro" id="IPR036291">
    <property type="entry name" value="NAD(P)-bd_dom_sf"/>
</dbReference>
<evidence type="ECO:0000256" key="1">
    <source>
        <dbReference type="ARBA" id="ARBA00023002"/>
    </source>
</evidence>
<evidence type="ECO:0000256" key="2">
    <source>
        <dbReference type="ARBA" id="ARBA00023445"/>
    </source>
</evidence>
<dbReference type="GeneID" id="29121313"/>
<dbReference type="STRING" id="5599.A0A177DIW2"/>
<dbReference type="RefSeq" id="XP_018384200.1">
    <property type="nucleotide sequence ID" value="XM_018535719.1"/>
</dbReference>